<evidence type="ECO:0000313" key="2">
    <source>
        <dbReference type="Proteomes" id="UP001223886"/>
    </source>
</evidence>
<dbReference type="RefSeq" id="WP_012996097.1">
    <property type="nucleotide sequence ID" value="NZ_JAURUP010000041.1"/>
</dbReference>
<keyword evidence="2" id="KW-1185">Reference proteome</keyword>
<gene>
    <name evidence="1" type="ORF">J2S24_002450</name>
</gene>
<dbReference type="Proteomes" id="UP001223886">
    <property type="component" value="Unassembled WGS sequence"/>
</dbReference>
<comment type="caution">
    <text evidence="1">The sequence shown here is derived from an EMBL/GenBank/DDBJ whole genome shotgun (WGS) entry which is preliminary data.</text>
</comment>
<sequence length="94" mass="10477">MSHLGILVAAEFYADFVLVNGGDDYISKVYDYAIAMVGTYSLTSFGINKAREDISGPAYATLEWEGTTLENLFTTTFRLRLYVGNDGYYSLANY</sequence>
<evidence type="ECO:0000313" key="1">
    <source>
        <dbReference type="EMBL" id="MDP9751924.1"/>
    </source>
</evidence>
<dbReference type="EMBL" id="JAURUP010000041">
    <property type="protein sequence ID" value="MDP9751924.1"/>
    <property type="molecule type" value="Genomic_DNA"/>
</dbReference>
<accession>A0ABT9M729</accession>
<reference evidence="1 2" key="1">
    <citation type="submission" date="2023-07" db="EMBL/GenBank/DDBJ databases">
        <title>Genomic Encyclopedia of Type Strains, Phase IV (KMG-IV): sequencing the most valuable type-strain genomes for metagenomic binning, comparative biology and taxonomic classification.</title>
        <authorList>
            <person name="Goeker M."/>
        </authorList>
    </citation>
    <scope>NUCLEOTIDE SEQUENCE [LARGE SCALE GENOMIC DNA]</scope>
    <source>
        <strain evidence="1 2">DSM 25963</strain>
    </source>
</reference>
<protein>
    <submittedName>
        <fullName evidence="1">Uncharacterized protein</fullName>
    </submittedName>
</protein>
<proteinExistence type="predicted"/>
<organism evidence="1 2">
    <name type="scientific">Thermoanaerobacter pentosaceus</name>
    <dbReference type="NCBI Taxonomy" id="694059"/>
    <lineage>
        <taxon>Bacteria</taxon>
        <taxon>Bacillati</taxon>
        <taxon>Bacillota</taxon>
        <taxon>Clostridia</taxon>
        <taxon>Thermoanaerobacterales</taxon>
        <taxon>Thermoanaerobacteraceae</taxon>
        <taxon>Thermoanaerobacter</taxon>
    </lineage>
</organism>
<name>A0ABT9M729_9THEO</name>